<dbReference type="PROSITE" id="PS51471">
    <property type="entry name" value="FE2OG_OXY"/>
    <property type="match status" value="1"/>
</dbReference>
<sequence>MEWPWDDDDDTDSLFDEPLAARDNAAGTVQASGNVECVVNDDDDDDADSLFDEPAASQSICPSALADDDTSESSPATIVARRSAAPIPGLHFDDLSPVPEELASSVLAQLTTQYFSRQDGPNQIMLFTRPSDSLPAPLDLLLAAISDLLRPSLPKEVHDLLFAPRGDGCARQAIVNRYAPGEGIVSHVDLLGRYGDGIAGVSLGAGCTMSFAPVEEGDGEPCGMWLPPRSVIALEGDARYKWTHGIAARSYDIVEGENGSSERIERGTRVSITFRWMLPGAHVVGDA</sequence>
<dbReference type="OrthoDB" id="412814at2759"/>
<dbReference type="SUPFAM" id="SSF51197">
    <property type="entry name" value="Clavaminate synthase-like"/>
    <property type="match status" value="1"/>
</dbReference>
<feature type="compositionally biased region" description="Acidic residues" evidence="1">
    <location>
        <begin position="39"/>
        <end position="51"/>
    </location>
</feature>
<dbReference type="Pfam" id="PF13532">
    <property type="entry name" value="2OG-FeII_Oxy_2"/>
    <property type="match status" value="1"/>
</dbReference>
<dbReference type="GO" id="GO:0006974">
    <property type="term" value="P:DNA damage response"/>
    <property type="evidence" value="ECO:0007669"/>
    <property type="project" value="InterPro"/>
</dbReference>
<dbReference type="Proteomes" id="UP000077266">
    <property type="component" value="Unassembled WGS sequence"/>
</dbReference>
<protein>
    <recommendedName>
        <fullName evidence="2">Fe2OG dioxygenase domain-containing protein</fullName>
    </recommendedName>
</protein>
<dbReference type="AlphaFoldDB" id="A0A165C4F1"/>
<gene>
    <name evidence="3" type="ORF">EXIGLDRAFT_730585</name>
</gene>
<feature type="domain" description="Fe2OG dioxygenase" evidence="2">
    <location>
        <begin position="169"/>
        <end position="278"/>
    </location>
</feature>
<dbReference type="GO" id="GO:0006631">
    <property type="term" value="P:fatty acid metabolic process"/>
    <property type="evidence" value="ECO:0007669"/>
    <property type="project" value="TreeGrafter"/>
</dbReference>
<accession>A0A165C4F1</accession>
<dbReference type="PANTHER" id="PTHR21052:SF0">
    <property type="entry name" value="ALPHA-KETOGLUTARATE-DEPENDENT DIOXYGENASE ALKB HOMOLOG 7, MITOCHONDRIAL"/>
    <property type="match status" value="1"/>
</dbReference>
<reference evidence="3 4" key="1">
    <citation type="journal article" date="2016" name="Mol. Biol. Evol.">
        <title>Comparative Genomics of Early-Diverging Mushroom-Forming Fungi Provides Insights into the Origins of Lignocellulose Decay Capabilities.</title>
        <authorList>
            <person name="Nagy L.G."/>
            <person name="Riley R."/>
            <person name="Tritt A."/>
            <person name="Adam C."/>
            <person name="Daum C."/>
            <person name="Floudas D."/>
            <person name="Sun H."/>
            <person name="Yadav J.S."/>
            <person name="Pangilinan J."/>
            <person name="Larsson K.H."/>
            <person name="Matsuura K."/>
            <person name="Barry K."/>
            <person name="Labutti K."/>
            <person name="Kuo R."/>
            <person name="Ohm R.A."/>
            <person name="Bhattacharya S.S."/>
            <person name="Shirouzu T."/>
            <person name="Yoshinaga Y."/>
            <person name="Martin F.M."/>
            <person name="Grigoriev I.V."/>
            <person name="Hibbett D.S."/>
        </authorList>
    </citation>
    <scope>NUCLEOTIDE SEQUENCE [LARGE SCALE GENOMIC DNA]</scope>
    <source>
        <strain evidence="3 4">HHB12029</strain>
    </source>
</reference>
<dbReference type="InterPro" id="IPR005123">
    <property type="entry name" value="Oxoglu/Fe-dep_dioxygenase_dom"/>
</dbReference>
<dbReference type="PANTHER" id="PTHR21052">
    <property type="entry name" value="SPERMATOGENESIS ASSOCIATED 11-RELATED"/>
    <property type="match status" value="1"/>
</dbReference>
<evidence type="ECO:0000256" key="1">
    <source>
        <dbReference type="SAM" id="MobiDB-lite"/>
    </source>
</evidence>
<evidence type="ECO:0000313" key="4">
    <source>
        <dbReference type="Proteomes" id="UP000077266"/>
    </source>
</evidence>
<evidence type="ECO:0000259" key="2">
    <source>
        <dbReference type="PROSITE" id="PS51471"/>
    </source>
</evidence>
<feature type="region of interest" description="Disordered" evidence="1">
    <location>
        <begin position="38"/>
        <end position="76"/>
    </location>
</feature>
<organism evidence="3 4">
    <name type="scientific">Exidia glandulosa HHB12029</name>
    <dbReference type="NCBI Taxonomy" id="1314781"/>
    <lineage>
        <taxon>Eukaryota</taxon>
        <taxon>Fungi</taxon>
        <taxon>Dikarya</taxon>
        <taxon>Basidiomycota</taxon>
        <taxon>Agaricomycotina</taxon>
        <taxon>Agaricomycetes</taxon>
        <taxon>Auriculariales</taxon>
        <taxon>Exidiaceae</taxon>
        <taxon>Exidia</taxon>
    </lineage>
</organism>
<evidence type="ECO:0000313" key="3">
    <source>
        <dbReference type="EMBL" id="KZV81795.1"/>
    </source>
</evidence>
<dbReference type="InParanoid" id="A0A165C4F1"/>
<dbReference type="InterPro" id="IPR032870">
    <property type="entry name" value="ALKBH7-like"/>
</dbReference>
<proteinExistence type="predicted"/>
<name>A0A165C4F1_EXIGL</name>
<dbReference type="InterPro" id="IPR027450">
    <property type="entry name" value="AlkB-like"/>
</dbReference>
<dbReference type="GO" id="GO:0005759">
    <property type="term" value="C:mitochondrial matrix"/>
    <property type="evidence" value="ECO:0007669"/>
    <property type="project" value="TreeGrafter"/>
</dbReference>
<dbReference type="EMBL" id="KV426368">
    <property type="protein sequence ID" value="KZV81795.1"/>
    <property type="molecule type" value="Genomic_DNA"/>
</dbReference>
<keyword evidence="4" id="KW-1185">Reference proteome</keyword>
<dbReference type="InterPro" id="IPR037151">
    <property type="entry name" value="AlkB-like_sf"/>
</dbReference>
<dbReference type="Gene3D" id="2.60.120.590">
    <property type="entry name" value="Alpha-ketoglutarate-dependent dioxygenase AlkB-like"/>
    <property type="match status" value="1"/>
</dbReference>